<dbReference type="CDD" id="cd05233">
    <property type="entry name" value="SDR_c"/>
    <property type="match status" value="1"/>
</dbReference>
<dbReference type="FunFam" id="3.40.50.720:FF:000084">
    <property type="entry name" value="Short-chain dehydrogenase reductase"/>
    <property type="match status" value="1"/>
</dbReference>
<proteinExistence type="inferred from homology"/>
<comment type="caution">
    <text evidence="3">The sequence shown here is derived from an EMBL/GenBank/DDBJ whole genome shotgun (WGS) entry which is preliminary data.</text>
</comment>
<evidence type="ECO:0000256" key="1">
    <source>
        <dbReference type="ARBA" id="ARBA00006484"/>
    </source>
</evidence>
<dbReference type="Pfam" id="PF00106">
    <property type="entry name" value="adh_short"/>
    <property type="match status" value="1"/>
</dbReference>
<dbReference type="AlphaFoldDB" id="A0A094JF32"/>
<gene>
    <name evidence="3" type="ORF">HR45_15240</name>
</gene>
<name>A0A094JF32_9GAMM</name>
<accession>A0A094JF32</accession>
<keyword evidence="4" id="KW-1185">Reference proteome</keyword>
<dbReference type="STRING" id="1515746.HR45_15240"/>
<dbReference type="OrthoDB" id="9786435at2"/>
<dbReference type="InterPro" id="IPR002347">
    <property type="entry name" value="SDR_fam"/>
</dbReference>
<dbReference type="PANTHER" id="PTHR42879">
    <property type="entry name" value="3-OXOACYL-(ACYL-CARRIER-PROTEIN) REDUCTASE"/>
    <property type="match status" value="1"/>
</dbReference>
<sequence length="264" mass="27728">MDIRLEGKTALVTASSGGIGFAIAKGLAASGAKVVLNGRSEATVAAAKQRLLAEVSDADIVLAVADLSTDAGCEQLINTIPSVDILVNNAGIYGPQDFFETDDATWEQYWQTNVMSGVRLARAYLPAMQQQAWGRVVFISSESARNIPADMIHYGVSKTAQLSLSRGLAKRVAGSGVTVNAVLPGPTISDGFETMVAEEAERTGKSFEQIGKEFVMTHRASSVIQRAASVEEVANMVVYVCSKQASATSGAALRVDGGVVDDIL</sequence>
<evidence type="ECO:0000313" key="4">
    <source>
        <dbReference type="Proteomes" id="UP000029264"/>
    </source>
</evidence>
<dbReference type="RefSeq" id="WP_037444492.1">
    <property type="nucleotide sequence ID" value="NZ_JPEO01000015.1"/>
</dbReference>
<dbReference type="EMBL" id="JPEO01000015">
    <property type="protein sequence ID" value="KFZ36649.1"/>
    <property type="molecule type" value="Genomic_DNA"/>
</dbReference>
<protein>
    <submittedName>
        <fullName evidence="3">Oxidoreductase</fullName>
    </submittedName>
</protein>
<comment type="similarity">
    <text evidence="1 2">Belongs to the short-chain dehydrogenases/reductases (SDR) family.</text>
</comment>
<dbReference type="SUPFAM" id="SSF51735">
    <property type="entry name" value="NAD(P)-binding Rossmann-fold domains"/>
    <property type="match status" value="1"/>
</dbReference>
<dbReference type="Proteomes" id="UP000029264">
    <property type="component" value="Unassembled WGS sequence"/>
</dbReference>
<evidence type="ECO:0000256" key="2">
    <source>
        <dbReference type="RuleBase" id="RU000363"/>
    </source>
</evidence>
<dbReference type="PRINTS" id="PR00081">
    <property type="entry name" value="GDHRDH"/>
</dbReference>
<dbReference type="InterPro" id="IPR050259">
    <property type="entry name" value="SDR"/>
</dbReference>
<organism evidence="3 4">
    <name type="scientific">Shewanella mangrovi</name>
    <dbReference type="NCBI Taxonomy" id="1515746"/>
    <lineage>
        <taxon>Bacteria</taxon>
        <taxon>Pseudomonadati</taxon>
        <taxon>Pseudomonadota</taxon>
        <taxon>Gammaproteobacteria</taxon>
        <taxon>Alteromonadales</taxon>
        <taxon>Shewanellaceae</taxon>
        <taxon>Shewanella</taxon>
    </lineage>
</organism>
<reference evidence="3 4" key="1">
    <citation type="submission" date="2014-06" db="EMBL/GenBank/DDBJ databases">
        <title>Shewanella sp. YQH10.</title>
        <authorList>
            <person name="Liu Y."/>
            <person name="Zeng R."/>
        </authorList>
    </citation>
    <scope>NUCLEOTIDE SEQUENCE [LARGE SCALE GENOMIC DNA]</scope>
    <source>
        <strain evidence="3 4">YQH10</strain>
    </source>
</reference>
<dbReference type="InterPro" id="IPR036291">
    <property type="entry name" value="NAD(P)-bd_dom_sf"/>
</dbReference>
<dbReference type="Gene3D" id="3.40.50.720">
    <property type="entry name" value="NAD(P)-binding Rossmann-like Domain"/>
    <property type="match status" value="1"/>
</dbReference>
<dbReference type="PRINTS" id="PR00080">
    <property type="entry name" value="SDRFAMILY"/>
</dbReference>
<dbReference type="eggNOG" id="COG1028">
    <property type="taxonomic scope" value="Bacteria"/>
</dbReference>
<evidence type="ECO:0000313" key="3">
    <source>
        <dbReference type="EMBL" id="KFZ36649.1"/>
    </source>
</evidence>